<dbReference type="Proteomes" id="UP000624709">
    <property type="component" value="Unassembled WGS sequence"/>
</dbReference>
<sequence length="52" mass="5506">MQIQNAINATSTRGGGNIEPALRELSDAVETSGSPEARDSFDTLTEELANLN</sequence>
<accession>A0ABQ4BTL8</accession>
<keyword evidence="3" id="KW-1185">Reference proteome</keyword>
<evidence type="ECO:0000313" key="3">
    <source>
        <dbReference type="Proteomes" id="UP000624709"/>
    </source>
</evidence>
<proteinExistence type="predicted"/>
<protein>
    <submittedName>
        <fullName evidence="2">Uncharacterized protein</fullName>
    </submittedName>
</protein>
<evidence type="ECO:0000256" key="1">
    <source>
        <dbReference type="SAM" id="MobiDB-lite"/>
    </source>
</evidence>
<dbReference type="RefSeq" id="WP_203831552.1">
    <property type="nucleotide sequence ID" value="NZ_BAAATY010000090.1"/>
</dbReference>
<evidence type="ECO:0000313" key="2">
    <source>
        <dbReference type="EMBL" id="GIE74017.1"/>
    </source>
</evidence>
<reference evidence="2 3" key="1">
    <citation type="submission" date="2021-01" db="EMBL/GenBank/DDBJ databases">
        <title>Whole genome shotgun sequence of Actinoplanes palleronii NBRC 14916.</title>
        <authorList>
            <person name="Komaki H."/>
            <person name="Tamura T."/>
        </authorList>
    </citation>
    <scope>NUCLEOTIDE SEQUENCE [LARGE SCALE GENOMIC DNA]</scope>
    <source>
        <strain evidence="2 3">NBRC 14916</strain>
    </source>
</reference>
<organism evidence="2 3">
    <name type="scientific">Actinoplanes palleronii</name>
    <dbReference type="NCBI Taxonomy" id="113570"/>
    <lineage>
        <taxon>Bacteria</taxon>
        <taxon>Bacillati</taxon>
        <taxon>Actinomycetota</taxon>
        <taxon>Actinomycetes</taxon>
        <taxon>Micromonosporales</taxon>
        <taxon>Micromonosporaceae</taxon>
        <taxon>Actinoplanes</taxon>
    </lineage>
</organism>
<gene>
    <name evidence="2" type="ORF">Apa02nite_101250</name>
</gene>
<feature type="region of interest" description="Disordered" evidence="1">
    <location>
        <begin position="28"/>
        <end position="52"/>
    </location>
</feature>
<name>A0ABQ4BTL8_9ACTN</name>
<dbReference type="EMBL" id="BOMS01000207">
    <property type="protein sequence ID" value="GIE74017.1"/>
    <property type="molecule type" value="Genomic_DNA"/>
</dbReference>
<comment type="caution">
    <text evidence="2">The sequence shown here is derived from an EMBL/GenBank/DDBJ whole genome shotgun (WGS) entry which is preliminary data.</text>
</comment>